<organism evidence="4 5">
    <name type="scientific">Corchorus capsularis</name>
    <name type="common">Jute</name>
    <dbReference type="NCBI Taxonomy" id="210143"/>
    <lineage>
        <taxon>Eukaryota</taxon>
        <taxon>Viridiplantae</taxon>
        <taxon>Streptophyta</taxon>
        <taxon>Embryophyta</taxon>
        <taxon>Tracheophyta</taxon>
        <taxon>Spermatophyta</taxon>
        <taxon>Magnoliopsida</taxon>
        <taxon>eudicotyledons</taxon>
        <taxon>Gunneridae</taxon>
        <taxon>Pentapetalae</taxon>
        <taxon>rosids</taxon>
        <taxon>malvids</taxon>
        <taxon>Malvales</taxon>
        <taxon>Malvaceae</taxon>
        <taxon>Grewioideae</taxon>
        <taxon>Apeibeae</taxon>
        <taxon>Corchorus</taxon>
    </lineage>
</organism>
<evidence type="ECO:0000313" key="5">
    <source>
        <dbReference type="Proteomes" id="UP000188268"/>
    </source>
</evidence>
<accession>A0A1R3GGD7</accession>
<dbReference type="Pfam" id="PF13041">
    <property type="entry name" value="PPR_2"/>
    <property type="match status" value="2"/>
</dbReference>
<sequence length="361" mass="40213">MWRSIVSRQVVVARNFIASQVLSQSQKPLPKTSLYHTPRFLSHFSANPSDDSSPGFAENGDSQLENFAPGVEADAMELPSSVGDETQMDGFVPGDDESHMEQKPQLMRLMSTSYICSDPKKKVAYDLWDLLKEIGEKENCGCFNELIAFFSKLGKGKAAMEVMLDEENLPEGEQMGKIIYLGFVKGGKAKDAHTVHFLISSLCKKDDTVKLGREMLDGFFGEARKCAIKTFSGAHLLEMQLLIQSSMAISKSGDMDNAKEMIKLMEDRGLKPDVYTYTVVMSGYANCGQILDEACQVLAEAKKNYVKLSPVTYHTLIRGYCKIEEFDNALKLLAQMKDFGVQPNVDEYNKLIQSLCLKALD</sequence>
<dbReference type="PANTHER" id="PTHR46128:SF82">
    <property type="entry name" value="PENTACOTRIPEPTIDE-REPEAT REGION OF PRORP DOMAIN-CONTAINING PROTEIN"/>
    <property type="match status" value="1"/>
</dbReference>
<keyword evidence="2" id="KW-0677">Repeat</keyword>
<name>A0A1R3GGD7_COCAP</name>
<dbReference type="Gramene" id="OMO57121">
    <property type="protein sequence ID" value="OMO57121"/>
    <property type="gene ID" value="CCACVL1_25969"/>
</dbReference>
<evidence type="ECO:0000256" key="2">
    <source>
        <dbReference type="ARBA" id="ARBA00022737"/>
    </source>
</evidence>
<proteinExistence type="inferred from homology"/>
<dbReference type="InterPro" id="IPR050872">
    <property type="entry name" value="PPR_P_subfamily"/>
</dbReference>
<dbReference type="PROSITE" id="PS51375">
    <property type="entry name" value="PPR"/>
    <property type="match status" value="2"/>
</dbReference>
<gene>
    <name evidence="4" type="ORF">CCACVL1_25969</name>
</gene>
<dbReference type="Proteomes" id="UP000188268">
    <property type="component" value="Unassembled WGS sequence"/>
</dbReference>
<dbReference type="OrthoDB" id="185373at2759"/>
<feature type="repeat" description="PPR" evidence="3">
    <location>
        <begin position="273"/>
        <end position="308"/>
    </location>
</feature>
<dbReference type="Gene3D" id="1.25.40.10">
    <property type="entry name" value="Tetratricopeptide repeat domain"/>
    <property type="match status" value="1"/>
</dbReference>
<comment type="caution">
    <text evidence="4">The sequence shown here is derived from an EMBL/GenBank/DDBJ whole genome shotgun (WGS) entry which is preliminary data.</text>
</comment>
<dbReference type="EMBL" id="AWWV01014417">
    <property type="protein sequence ID" value="OMO57121.1"/>
    <property type="molecule type" value="Genomic_DNA"/>
</dbReference>
<comment type="similarity">
    <text evidence="1">Belongs to the PPR family. P subfamily.</text>
</comment>
<dbReference type="OMA" id="MIRVMER"/>
<evidence type="ECO:0000256" key="1">
    <source>
        <dbReference type="ARBA" id="ARBA00007626"/>
    </source>
</evidence>
<dbReference type="NCBIfam" id="TIGR00756">
    <property type="entry name" value="PPR"/>
    <property type="match status" value="3"/>
</dbReference>
<protein>
    <recommendedName>
        <fullName evidence="6">Pentacotripeptide-repeat region of PRORP domain-containing protein</fullName>
    </recommendedName>
</protein>
<dbReference type="InterPro" id="IPR011990">
    <property type="entry name" value="TPR-like_helical_dom_sf"/>
</dbReference>
<dbReference type="PANTHER" id="PTHR46128">
    <property type="entry name" value="MITOCHONDRIAL GROUP I INTRON SPLICING FACTOR CCM1"/>
    <property type="match status" value="1"/>
</dbReference>
<feature type="repeat" description="PPR" evidence="3">
    <location>
        <begin position="309"/>
        <end position="343"/>
    </location>
</feature>
<evidence type="ECO:0000313" key="4">
    <source>
        <dbReference type="EMBL" id="OMO57121.1"/>
    </source>
</evidence>
<reference evidence="4 5" key="1">
    <citation type="submission" date="2013-09" db="EMBL/GenBank/DDBJ databases">
        <title>Corchorus capsularis genome sequencing.</title>
        <authorList>
            <person name="Alam M."/>
            <person name="Haque M.S."/>
            <person name="Islam M.S."/>
            <person name="Emdad E.M."/>
            <person name="Islam M.M."/>
            <person name="Ahmed B."/>
            <person name="Halim A."/>
            <person name="Hossen Q.M.M."/>
            <person name="Hossain M.Z."/>
            <person name="Ahmed R."/>
            <person name="Khan M.M."/>
            <person name="Islam R."/>
            <person name="Rashid M.M."/>
            <person name="Khan S.A."/>
            <person name="Rahman M.S."/>
            <person name="Alam M."/>
        </authorList>
    </citation>
    <scope>NUCLEOTIDE SEQUENCE [LARGE SCALE GENOMIC DNA]</scope>
    <source>
        <strain evidence="5">cv. CVL-1</strain>
        <tissue evidence="4">Whole seedling</tissue>
    </source>
</reference>
<keyword evidence="5" id="KW-1185">Reference proteome</keyword>
<evidence type="ECO:0008006" key="6">
    <source>
        <dbReference type="Google" id="ProtNLM"/>
    </source>
</evidence>
<dbReference type="InterPro" id="IPR002885">
    <property type="entry name" value="PPR_rpt"/>
</dbReference>
<dbReference type="STRING" id="210143.A0A1R3GGD7"/>
<dbReference type="AlphaFoldDB" id="A0A1R3GGD7"/>
<evidence type="ECO:0000256" key="3">
    <source>
        <dbReference type="PROSITE-ProRule" id="PRU00708"/>
    </source>
</evidence>